<evidence type="ECO:0000313" key="3">
    <source>
        <dbReference type="Proteomes" id="UP000242951"/>
    </source>
</evidence>
<keyword evidence="1" id="KW-1133">Transmembrane helix</keyword>
<dbReference type="InterPro" id="IPR006035">
    <property type="entry name" value="Ureohydrolase"/>
</dbReference>
<feature type="transmembrane region" description="Helical" evidence="1">
    <location>
        <begin position="109"/>
        <end position="133"/>
    </location>
</feature>
<keyword evidence="3" id="KW-1185">Reference proteome</keyword>
<evidence type="ECO:0000256" key="1">
    <source>
        <dbReference type="SAM" id="Phobius"/>
    </source>
</evidence>
<dbReference type="EMBL" id="LELG01000060">
    <property type="protein sequence ID" value="KMQ80607.1"/>
    <property type="molecule type" value="Genomic_DNA"/>
</dbReference>
<dbReference type="Pfam" id="PF00491">
    <property type="entry name" value="Arginase"/>
    <property type="match status" value="1"/>
</dbReference>
<evidence type="ECO:0000313" key="2">
    <source>
        <dbReference type="EMBL" id="KMQ80607.1"/>
    </source>
</evidence>
<protein>
    <submittedName>
        <fullName evidence="2">Agmatinase</fullName>
        <ecNumber evidence="2">3.5.3.11</ecNumber>
    </submittedName>
</protein>
<proteinExistence type="predicted"/>
<gene>
    <name evidence="2" type="ORF">BPMI_04676</name>
</gene>
<name>A0ABR5HMJ3_9BURK</name>
<dbReference type="Proteomes" id="UP000242951">
    <property type="component" value="Unassembled WGS sequence"/>
</dbReference>
<reference evidence="2 3" key="1">
    <citation type="submission" date="2015-06" db="EMBL/GenBank/DDBJ databases">
        <title>Comparative genomics of Burkholderia leaf nodule symbionts.</title>
        <authorList>
            <person name="Carlier A."/>
            <person name="Eberl L."/>
            <person name="Pinto-Carbo M."/>
        </authorList>
    </citation>
    <scope>NUCLEOTIDE SEQUENCE [LARGE SCALE GENOMIC DNA]</scope>
    <source>
        <strain evidence="2 3">UZHbot3</strain>
    </source>
</reference>
<accession>A0ABR5HMJ3</accession>
<dbReference type="InterPro" id="IPR023696">
    <property type="entry name" value="Ureohydrolase_dom_sf"/>
</dbReference>
<keyword evidence="2" id="KW-0378">Hydrolase</keyword>
<dbReference type="SUPFAM" id="SSF52768">
    <property type="entry name" value="Arginase/deacetylase"/>
    <property type="match status" value="1"/>
</dbReference>
<sequence length="170" mass="19275">MRVHHICEDLNLLDAAIAVFGVPFDEGSLFFLGSRMAPRALREHSLAFRRGRRRLLRSAHTHTHRYLVEEMRQGLIADVGDVDIHPTNVERTFQNITEMARGIIERGALTTLVLSAVAVCCGFFVGVFVYTMFISDSRLMRGTPVLAQLLVVLLRARPRSVWNCRGSRQR</sequence>
<dbReference type="Gene3D" id="3.40.800.10">
    <property type="entry name" value="Ureohydrolase domain"/>
    <property type="match status" value="1"/>
</dbReference>
<keyword evidence="1" id="KW-0472">Membrane</keyword>
<organism evidence="2 3">
    <name type="scientific">Candidatus Burkholderia pumila</name>
    <dbReference type="NCBI Taxonomy" id="1090375"/>
    <lineage>
        <taxon>Bacteria</taxon>
        <taxon>Pseudomonadati</taxon>
        <taxon>Pseudomonadota</taxon>
        <taxon>Betaproteobacteria</taxon>
        <taxon>Burkholderiales</taxon>
        <taxon>Burkholderiaceae</taxon>
        <taxon>Burkholderia</taxon>
    </lineage>
</organism>
<dbReference type="EC" id="3.5.3.11" evidence="2"/>
<keyword evidence="1" id="KW-0812">Transmembrane</keyword>
<dbReference type="GO" id="GO:0008783">
    <property type="term" value="F:agmatinase activity"/>
    <property type="evidence" value="ECO:0007669"/>
    <property type="project" value="UniProtKB-EC"/>
</dbReference>
<comment type="caution">
    <text evidence="2">The sequence shown here is derived from an EMBL/GenBank/DDBJ whole genome shotgun (WGS) entry which is preliminary data.</text>
</comment>